<dbReference type="GO" id="GO:0003677">
    <property type="term" value="F:DNA binding"/>
    <property type="evidence" value="ECO:0007669"/>
    <property type="project" value="InterPro"/>
</dbReference>
<dbReference type="GO" id="GO:0016818">
    <property type="term" value="F:hydrolase activity, acting on acid anhydrides, in phosphorus-containing anhydrides"/>
    <property type="evidence" value="ECO:0007669"/>
    <property type="project" value="InterPro"/>
</dbReference>
<dbReference type="AlphaFoldDB" id="A0A315XL17"/>
<sequence>MENNDSNLDWMVYWSLPKYNPRNSQIRLINEINFAIKKGFKYIILEAGTGIGKSAVATTIANMYEDSYILTMTKQLQEQYLDDFSDMLVEIKGRGNYKCNYTGSCDFCIKAEYNLRRCSDCEYNLALNKAKQSKNVLTNYDYFYYASVASPILDPRELLILDEAHNLERKMLMLSSSELNREYISTKFGIDIFEPLMVATNSINKLKKDSDYWIRLCDDLIKECNKRIKKIEGDANKSVQVTLDEFESDPSKYSNFDYVEKQNLEQDMKSFAAITLGLQANELIIDLPEKEAILNNQMDISAEFKPFSVVDDTQKLLDLGNVCIFLTGTLGSKDKFCEWNNINPDETYYIYEKSPFDVNKRPIYPDFAARLSGNHGKNPNWKNKRAIIKIKEILDKHPNENGVIHTSSNEQAFWIMDNLKGYDFLFVGGENRNQVLRQFSESKDNIVLIGASVKDGVDFKGDLCRFQIMFKIPYPQLNEQVNYRKEQDPKWYYYQAVMALMQAYGRGIRDKDDWCVMYIIDSSFMELFDYNRGFFNDYFIEAVQKKKERR</sequence>
<dbReference type="Pfam" id="PF13307">
    <property type="entry name" value="Helicase_C_2"/>
    <property type="match status" value="1"/>
</dbReference>
<dbReference type="RefSeq" id="WP_116592446.1">
    <property type="nucleotide sequence ID" value="NZ_MZGS01000024.1"/>
</dbReference>
<keyword evidence="3" id="KW-1185">Reference proteome</keyword>
<dbReference type="Pfam" id="PF04851">
    <property type="entry name" value="ResIII"/>
    <property type="match status" value="1"/>
</dbReference>
<dbReference type="SMART" id="SM00491">
    <property type="entry name" value="HELICc2"/>
    <property type="match status" value="1"/>
</dbReference>
<dbReference type="Gene3D" id="3.40.50.300">
    <property type="entry name" value="P-loop containing nucleotide triphosphate hydrolases"/>
    <property type="match status" value="3"/>
</dbReference>
<proteinExistence type="predicted"/>
<dbReference type="Gene3D" id="1.10.275.40">
    <property type="match status" value="1"/>
</dbReference>
<evidence type="ECO:0000259" key="1">
    <source>
        <dbReference type="PROSITE" id="PS51192"/>
    </source>
</evidence>
<dbReference type="InterPro" id="IPR027417">
    <property type="entry name" value="P-loop_NTPase"/>
</dbReference>
<dbReference type="PANTHER" id="PTHR11472:SF34">
    <property type="entry name" value="REGULATOR OF TELOMERE ELONGATION HELICASE 1"/>
    <property type="match status" value="1"/>
</dbReference>
<comment type="caution">
    <text evidence="2">The sequence shown here is derived from an EMBL/GenBank/DDBJ whole genome shotgun (WGS) entry which is preliminary data.</text>
</comment>
<gene>
    <name evidence="2" type="ORF">MBBTH_15230</name>
</gene>
<dbReference type="EMBL" id="MZGS01000024">
    <property type="protein sequence ID" value="PWB86540.1"/>
    <property type="molecule type" value="Genomic_DNA"/>
</dbReference>
<accession>A0A315XL17</accession>
<dbReference type="InterPro" id="IPR014001">
    <property type="entry name" value="Helicase_ATP-bd"/>
</dbReference>
<dbReference type="GO" id="GO:0005524">
    <property type="term" value="F:ATP binding"/>
    <property type="evidence" value="ECO:0007669"/>
    <property type="project" value="InterPro"/>
</dbReference>
<dbReference type="InterPro" id="IPR006935">
    <property type="entry name" value="Helicase/UvrB_N"/>
</dbReference>
<evidence type="ECO:0000313" key="3">
    <source>
        <dbReference type="Proteomes" id="UP000251717"/>
    </source>
</evidence>
<name>A0A315XL17_9EURY</name>
<dbReference type="InterPro" id="IPR045028">
    <property type="entry name" value="DinG/Rad3-like"/>
</dbReference>
<dbReference type="PROSITE" id="PS51192">
    <property type="entry name" value="HELICASE_ATP_BIND_1"/>
    <property type="match status" value="1"/>
</dbReference>
<keyword evidence="2" id="KW-0378">Hydrolase</keyword>
<dbReference type="Proteomes" id="UP000251717">
    <property type="component" value="Unassembled WGS sequence"/>
</dbReference>
<dbReference type="GO" id="GO:0006139">
    <property type="term" value="P:nucleobase-containing compound metabolic process"/>
    <property type="evidence" value="ECO:0007669"/>
    <property type="project" value="InterPro"/>
</dbReference>
<keyword evidence="2" id="KW-0067">ATP-binding</keyword>
<protein>
    <submittedName>
        <fullName evidence="2">Bifunctional ATP-dependent DNA helicase/DNA polymerase III subunit epsilon</fullName>
    </submittedName>
</protein>
<feature type="domain" description="Helicase ATP-binding" evidence="1">
    <location>
        <begin position="34"/>
        <end position="196"/>
    </location>
</feature>
<dbReference type="SUPFAM" id="SSF52540">
    <property type="entry name" value="P-loop containing nucleoside triphosphate hydrolases"/>
    <property type="match status" value="2"/>
</dbReference>
<keyword evidence="2" id="KW-0547">Nucleotide-binding</keyword>
<organism evidence="2 3">
    <name type="scientific">Methanobrevibacter thaueri</name>
    <dbReference type="NCBI Taxonomy" id="190975"/>
    <lineage>
        <taxon>Archaea</taxon>
        <taxon>Methanobacteriati</taxon>
        <taxon>Methanobacteriota</taxon>
        <taxon>Methanomada group</taxon>
        <taxon>Methanobacteria</taxon>
        <taxon>Methanobacteriales</taxon>
        <taxon>Methanobacteriaceae</taxon>
        <taxon>Methanobrevibacter</taxon>
    </lineage>
</organism>
<reference evidence="2 3" key="1">
    <citation type="submission" date="2017-03" db="EMBL/GenBank/DDBJ databases">
        <title>Genome sequence of Methanobrevibacter thaueri.</title>
        <authorList>
            <person name="Poehlein A."/>
            <person name="Seedorf H."/>
            <person name="Daniel R."/>
        </authorList>
    </citation>
    <scope>NUCLEOTIDE SEQUENCE [LARGE SCALE GENOMIC DNA]</scope>
    <source>
        <strain evidence="2 3">DSM 11995</strain>
    </source>
</reference>
<dbReference type="GO" id="GO:0003678">
    <property type="term" value="F:DNA helicase activity"/>
    <property type="evidence" value="ECO:0007669"/>
    <property type="project" value="TreeGrafter"/>
</dbReference>
<dbReference type="OrthoDB" id="76985at2157"/>
<evidence type="ECO:0000313" key="2">
    <source>
        <dbReference type="EMBL" id="PWB86540.1"/>
    </source>
</evidence>
<dbReference type="InterPro" id="IPR006555">
    <property type="entry name" value="ATP-dep_Helicase_C"/>
</dbReference>
<dbReference type="PANTHER" id="PTHR11472">
    <property type="entry name" value="DNA REPAIR DEAD HELICASE RAD3/XP-D SUBFAMILY MEMBER"/>
    <property type="match status" value="1"/>
</dbReference>
<keyword evidence="2" id="KW-0347">Helicase</keyword>